<name>A0A6L7HVL9_9GAMM</name>
<accession>A0A6L7HVL9</accession>
<dbReference type="AlphaFoldDB" id="A0A6L7HVL9"/>
<comment type="caution">
    <text evidence="2">The sequence shown here is derived from an EMBL/GenBank/DDBJ whole genome shotgun (WGS) entry which is preliminary data.</text>
</comment>
<evidence type="ECO:0000313" key="3">
    <source>
        <dbReference type="Proteomes" id="UP000474778"/>
    </source>
</evidence>
<evidence type="ECO:0008006" key="4">
    <source>
        <dbReference type="Google" id="ProtNLM"/>
    </source>
</evidence>
<gene>
    <name evidence="2" type="ORF">GNT65_06145</name>
</gene>
<evidence type="ECO:0000256" key="1">
    <source>
        <dbReference type="SAM" id="Coils"/>
    </source>
</evidence>
<protein>
    <recommendedName>
        <fullName evidence="4">KfrA N-terminal DNA-binding domain-containing protein</fullName>
    </recommendedName>
</protein>
<feature type="coiled-coil region" evidence="1">
    <location>
        <begin position="77"/>
        <end position="104"/>
    </location>
</feature>
<dbReference type="RefSeq" id="WP_160794405.1">
    <property type="nucleotide sequence ID" value="NZ_JAKEVG010000028.1"/>
</dbReference>
<keyword evidence="1" id="KW-0175">Coiled coil</keyword>
<dbReference type="Proteomes" id="UP000474778">
    <property type="component" value="Unassembled WGS sequence"/>
</dbReference>
<keyword evidence="3" id="KW-1185">Reference proteome</keyword>
<dbReference type="EMBL" id="WRPA01000004">
    <property type="protein sequence ID" value="MXR68255.1"/>
    <property type="molecule type" value="Genomic_DNA"/>
</dbReference>
<proteinExistence type="predicted"/>
<reference evidence="2 3" key="1">
    <citation type="submission" date="2019-12" db="EMBL/GenBank/DDBJ databases">
        <title>Shewanella insulae sp. nov., isolated from a tidal flat.</title>
        <authorList>
            <person name="Yoon J.-H."/>
        </authorList>
    </citation>
    <scope>NUCLEOTIDE SEQUENCE [LARGE SCALE GENOMIC DNA]</scope>
    <source>
        <strain evidence="2 3">JBTF-M18</strain>
    </source>
</reference>
<organism evidence="2 3">
    <name type="scientific">Shewanella insulae</name>
    <dbReference type="NCBI Taxonomy" id="2681496"/>
    <lineage>
        <taxon>Bacteria</taxon>
        <taxon>Pseudomonadati</taxon>
        <taxon>Pseudomonadota</taxon>
        <taxon>Gammaproteobacteria</taxon>
        <taxon>Alteromonadales</taxon>
        <taxon>Shewanellaceae</taxon>
        <taxon>Shewanella</taxon>
    </lineage>
</organism>
<sequence length="111" mass="11669">MSPLEQVLVAARKLSLAGKPPSLALIKASLGNSLPMPILVQGLQRFKAMSADEQAAIVVTSTAPAASVPTDDTTPTLAQLTEQVARLTANQEILIERISDLEAKLNGKDAH</sequence>
<evidence type="ECO:0000313" key="2">
    <source>
        <dbReference type="EMBL" id="MXR68255.1"/>
    </source>
</evidence>